<dbReference type="FunFam" id="3.30.2410.10:FF:000007">
    <property type="entry name" value="Putative E3 ubiquitin-protein ligase HECTD1"/>
    <property type="match status" value="1"/>
</dbReference>
<dbReference type="Gene3D" id="1.10.720.80">
    <property type="match status" value="1"/>
</dbReference>
<comment type="similarity">
    <text evidence="2 7">Belongs to the UPL family. K-HECT subfamily.</text>
</comment>
<keyword evidence="4 7" id="KW-0808">Transferase</keyword>
<dbReference type="GO" id="GO:0070534">
    <property type="term" value="P:protein K63-linked ubiquitination"/>
    <property type="evidence" value="ECO:0007669"/>
    <property type="project" value="TreeGrafter"/>
</dbReference>
<dbReference type="PANTHER" id="PTHR45670:SF1">
    <property type="entry name" value="E3 UBIQUITIN-PROTEIN LIGASE HECTD1"/>
    <property type="match status" value="1"/>
</dbReference>
<sequence>MLSMEEEPETRGGRRRTWDDEHVIKRQFSALVPAFDPRPGRTNIAQTQDIIIPAPGSTGSSTSDISTASSEPRLFLTLRGPASMTHPEVEINLDDPKATVFSYVQKVALAAGISKNERVRRIWEPTYTIAYREVSESDMESQWGSKESTETTVCWTVSYVERYVGTEKLPKADVISFLQRNCDPAFLRKWKLTGYSKSIRKNRNCAQLVAAYKEYCDGLDSTPPSSPPPETPEGGQEVKQEATKKEKSAGDPVAVPTVSTDISAIEDILQLLKVLYSISTTSAFDFGEGGEEKYGFIVDSEDFTSKKLSTKLLQQIQDPLVLSSNALPTWSEVLTSTYPFLFPFEARQLYFSCTAFGSSRSIVWLQNKRDVALERSRPPSHRREDQHEFRVGRLKHERVKVPRGDELLDWAMNVLRFHAERKSVLEVEFEDEEGTGLGPSLEFYALVAAELQRKSLGMWICDDVIVDETAREVDIGHGIRPRGYYVQRAGGLFPAPLPQDAPDTERVAKLFYVFGIFLAKSLQDSRLVDIPLSLSFLKMLCWRGFPSTTNGLVSHSRSSILKVIDDASCVFEDCDDTLDTTNELDQPQPSLEDNENAINKLDWESSKERELIEEEEELSKEENSELSKTKENVEELPSSPLPPCWFAGILDDSDMEIVDPHRAAFLKQLQDLVARKSDIVNDDSLSADEKKARISELKLKTAHGAECSVDDLGEVDLSHNGGEKMLTIENAEEYIQLVKQFCLYTGVQQQLDAFRDGFGAVFPMEKLCPFTPDELQLMLSGEQVPQWTREDIMNYTEPKFGYTRETPGFQRFVNAFLQFTTGCSSLPPGGLANLHPRLTVVRKESEGDGSFPSVNTCVHYLKLPEYSSEEVMREKLLAATKEKGFHLN</sequence>
<dbReference type="InterPro" id="IPR045322">
    <property type="entry name" value="HECTD1/TRIP12-like"/>
</dbReference>
<keyword evidence="11" id="KW-1185">Reference proteome</keyword>
<dbReference type="SMART" id="SM00119">
    <property type="entry name" value="HECTc"/>
    <property type="match status" value="1"/>
</dbReference>
<dbReference type="InterPro" id="IPR000569">
    <property type="entry name" value="HECT_dom"/>
</dbReference>
<evidence type="ECO:0000256" key="8">
    <source>
        <dbReference type="SAM" id="MobiDB-lite"/>
    </source>
</evidence>
<evidence type="ECO:0000256" key="4">
    <source>
        <dbReference type="ARBA" id="ARBA00022679"/>
    </source>
</evidence>
<dbReference type="Gene3D" id="3.90.1750.10">
    <property type="entry name" value="Hect, E3 ligase catalytic domains"/>
    <property type="match status" value="1"/>
</dbReference>
<keyword evidence="5 6" id="KW-0833">Ubl conjugation pathway</keyword>
<organism evidence="10 11">
    <name type="scientific">Acropora cervicornis</name>
    <name type="common">Staghorn coral</name>
    <dbReference type="NCBI Taxonomy" id="6130"/>
    <lineage>
        <taxon>Eukaryota</taxon>
        <taxon>Metazoa</taxon>
        <taxon>Cnidaria</taxon>
        <taxon>Anthozoa</taxon>
        <taxon>Hexacorallia</taxon>
        <taxon>Scleractinia</taxon>
        <taxon>Astrocoeniina</taxon>
        <taxon>Acroporidae</taxon>
        <taxon>Acropora</taxon>
    </lineage>
</organism>
<evidence type="ECO:0000256" key="5">
    <source>
        <dbReference type="ARBA" id="ARBA00022786"/>
    </source>
</evidence>
<accession>A0AAD9VBW5</accession>
<feature type="domain" description="HECT" evidence="9">
    <location>
        <begin position="654"/>
        <end position="888"/>
    </location>
</feature>
<gene>
    <name evidence="10" type="ORF">P5673_006616</name>
</gene>
<feature type="region of interest" description="Disordered" evidence="8">
    <location>
        <begin position="612"/>
        <end position="637"/>
    </location>
</feature>
<dbReference type="Gene3D" id="3.30.2410.10">
    <property type="entry name" value="Hect, E3 ligase catalytic domain"/>
    <property type="match status" value="1"/>
</dbReference>
<dbReference type="CDD" id="cd21062">
    <property type="entry name" value="BTHB_HectD1"/>
    <property type="match status" value="1"/>
</dbReference>
<comment type="catalytic activity">
    <reaction evidence="1 7">
        <text>S-ubiquitinyl-[E2 ubiquitin-conjugating enzyme]-L-cysteine + [acceptor protein]-L-lysine = [E2 ubiquitin-conjugating enzyme]-L-cysteine + N(6)-ubiquitinyl-[acceptor protein]-L-lysine.</text>
        <dbReference type="EC" id="2.3.2.26"/>
    </reaction>
</comment>
<feature type="region of interest" description="Disordered" evidence="8">
    <location>
        <begin position="219"/>
        <end position="253"/>
    </location>
</feature>
<dbReference type="Proteomes" id="UP001249851">
    <property type="component" value="Unassembled WGS sequence"/>
</dbReference>
<feature type="active site" description="Glycyl thioester intermediate" evidence="6">
    <location>
        <position position="857"/>
    </location>
</feature>
<evidence type="ECO:0000256" key="1">
    <source>
        <dbReference type="ARBA" id="ARBA00000885"/>
    </source>
</evidence>
<dbReference type="SUPFAM" id="SSF56204">
    <property type="entry name" value="Hect, E3 ligase catalytic domain"/>
    <property type="match status" value="1"/>
</dbReference>
<evidence type="ECO:0000256" key="7">
    <source>
        <dbReference type="RuleBase" id="RU369009"/>
    </source>
</evidence>
<name>A0AAD9VBW5_ACRCE</name>
<dbReference type="GO" id="GO:0061630">
    <property type="term" value="F:ubiquitin protein ligase activity"/>
    <property type="evidence" value="ECO:0007669"/>
    <property type="project" value="UniProtKB-UniRule"/>
</dbReference>
<comment type="function">
    <text evidence="7">E3 ubiquitin-protein ligase which accepts ubiquitin from an E2 ubiquitin-conjugating enzyme in the form of a thioester and then directly transfers the ubiquitin to targeted substrates.</text>
</comment>
<dbReference type="InterPro" id="IPR035983">
    <property type="entry name" value="Hect_E3_ubiquitin_ligase"/>
</dbReference>
<comment type="pathway">
    <text evidence="7">Protein modification; protein ubiquitination.</text>
</comment>
<evidence type="ECO:0000259" key="9">
    <source>
        <dbReference type="PROSITE" id="PS50237"/>
    </source>
</evidence>
<comment type="caution">
    <text evidence="10">The sequence shown here is derived from an EMBL/GenBank/DDBJ whole genome shotgun (WGS) entry which is preliminary data.</text>
</comment>
<dbReference type="InterPro" id="IPR041200">
    <property type="entry name" value="FKBP3_BTHB"/>
</dbReference>
<feature type="compositionally biased region" description="Basic and acidic residues" evidence="8">
    <location>
        <begin position="236"/>
        <end position="249"/>
    </location>
</feature>
<proteinExistence type="inferred from homology"/>
<dbReference type="GO" id="GO:0043161">
    <property type="term" value="P:proteasome-mediated ubiquitin-dependent protein catabolic process"/>
    <property type="evidence" value="ECO:0007669"/>
    <property type="project" value="TreeGrafter"/>
</dbReference>
<dbReference type="PANTHER" id="PTHR45670">
    <property type="entry name" value="E3 UBIQUITIN-PROTEIN LIGASE TRIP12"/>
    <property type="match status" value="1"/>
</dbReference>
<evidence type="ECO:0000256" key="3">
    <source>
        <dbReference type="ARBA" id="ARBA00022553"/>
    </source>
</evidence>
<evidence type="ECO:0000313" key="11">
    <source>
        <dbReference type="Proteomes" id="UP001249851"/>
    </source>
</evidence>
<dbReference type="Pfam" id="PF18410">
    <property type="entry name" value="BTHB"/>
    <property type="match status" value="1"/>
</dbReference>
<dbReference type="PROSITE" id="PS50237">
    <property type="entry name" value="HECT"/>
    <property type="match status" value="1"/>
</dbReference>
<dbReference type="GO" id="GO:0016607">
    <property type="term" value="C:nuclear speck"/>
    <property type="evidence" value="ECO:0007669"/>
    <property type="project" value="TreeGrafter"/>
</dbReference>
<dbReference type="AlphaFoldDB" id="A0AAD9VBW5"/>
<keyword evidence="3" id="KW-0597">Phosphoprotein</keyword>
<evidence type="ECO:0000256" key="2">
    <source>
        <dbReference type="ARBA" id="ARBA00006331"/>
    </source>
</evidence>
<dbReference type="EMBL" id="JARQWQ010000011">
    <property type="protein sequence ID" value="KAK2568654.1"/>
    <property type="molecule type" value="Genomic_DNA"/>
</dbReference>
<dbReference type="Pfam" id="PF00632">
    <property type="entry name" value="HECT"/>
    <property type="match status" value="1"/>
</dbReference>
<protein>
    <recommendedName>
        <fullName evidence="7">E3 ubiquitin-protein ligase</fullName>
        <ecNumber evidence="7">2.3.2.26</ecNumber>
    </recommendedName>
</protein>
<evidence type="ECO:0000313" key="10">
    <source>
        <dbReference type="EMBL" id="KAK2568654.1"/>
    </source>
</evidence>
<dbReference type="EC" id="2.3.2.26" evidence="7"/>
<reference evidence="10" key="2">
    <citation type="journal article" date="2023" name="Science">
        <title>Genomic signatures of disease resistance in endangered staghorn corals.</title>
        <authorList>
            <person name="Vollmer S.V."/>
            <person name="Selwyn J.D."/>
            <person name="Despard B.A."/>
            <person name="Roesel C.L."/>
        </authorList>
    </citation>
    <scope>NUCLEOTIDE SEQUENCE</scope>
    <source>
        <strain evidence="10">K2</strain>
    </source>
</reference>
<evidence type="ECO:0000256" key="6">
    <source>
        <dbReference type="PROSITE-ProRule" id="PRU00104"/>
    </source>
</evidence>
<reference evidence="10" key="1">
    <citation type="journal article" date="2023" name="G3 (Bethesda)">
        <title>Whole genome assembly and annotation of the endangered Caribbean coral Acropora cervicornis.</title>
        <authorList>
            <person name="Selwyn J.D."/>
            <person name="Vollmer S.V."/>
        </authorList>
    </citation>
    <scope>NUCLEOTIDE SEQUENCE</scope>
    <source>
        <strain evidence="10">K2</strain>
    </source>
</reference>
<feature type="compositionally biased region" description="Basic and acidic residues" evidence="8">
    <location>
        <begin position="620"/>
        <end position="633"/>
    </location>
</feature>